<dbReference type="HAMAP" id="MF_00185">
    <property type="entry name" value="IPP_trans"/>
    <property type="match status" value="1"/>
</dbReference>
<comment type="cofactor">
    <cofactor evidence="1 10">
        <name>Mg(2+)</name>
        <dbReference type="ChEBI" id="CHEBI:18420"/>
    </cofactor>
</comment>
<dbReference type="GO" id="GO:0005524">
    <property type="term" value="F:ATP binding"/>
    <property type="evidence" value="ECO:0007669"/>
    <property type="project" value="UniProtKB-UniRule"/>
</dbReference>
<keyword evidence="7 10" id="KW-0067">ATP-binding</keyword>
<evidence type="ECO:0000256" key="9">
    <source>
        <dbReference type="ARBA" id="ARBA00049563"/>
    </source>
</evidence>
<sequence length="307" mass="35067">MKPKLIVIIGPTAVGKTETSIRLAKHFNGEVISGDSMQVYKEMDIGTAKIKPEETAGVPHHLIDVLTPDESYSAADFRTQATELIEDIVSRGKVPMIVGGTGMYIQGLLYNYQFSEIGEDESVRQKYEAYEAEHGSEALHKLLASKDADRAATIHPNNIRKVIRALEIIELTGEKIDQSAEELKESPFDFILIGLTMEREALYTRINERCELMMREGLLKEATRLYESGYENAQSMQAIGYKELLPAIRGEEDIKTSLEELKKQSRRFAKRQLTWFRNKMPVTWFDMSHSRDERIKEMIEFIEGKWA</sequence>
<dbReference type="PANTHER" id="PTHR11088">
    <property type="entry name" value="TRNA DIMETHYLALLYLTRANSFERASE"/>
    <property type="match status" value="1"/>
</dbReference>
<evidence type="ECO:0000256" key="7">
    <source>
        <dbReference type="ARBA" id="ARBA00022840"/>
    </source>
</evidence>
<feature type="site" description="Interaction with substrate tRNA" evidence="10">
    <location>
        <position position="101"/>
    </location>
</feature>
<dbReference type="EC" id="2.5.1.75" evidence="10"/>
<dbReference type="NCBIfam" id="TIGR00174">
    <property type="entry name" value="miaA"/>
    <property type="match status" value="1"/>
</dbReference>
<keyword evidence="4 10" id="KW-0808">Transferase</keyword>
<accession>A0A859FGK8</accession>
<evidence type="ECO:0000256" key="10">
    <source>
        <dbReference type="HAMAP-Rule" id="MF_00185"/>
    </source>
</evidence>
<feature type="site" description="Interaction with substrate tRNA" evidence="10">
    <location>
        <position position="124"/>
    </location>
</feature>
<dbReference type="KEGG" id="psua:FLK61_32155"/>
<protein>
    <recommendedName>
        <fullName evidence="10">tRNA dimethylallyltransferase</fullName>
        <ecNumber evidence="10">2.5.1.75</ecNumber>
    </recommendedName>
    <alternativeName>
        <fullName evidence="10">Dimethylallyl diphosphate:tRNA dimethylallyltransferase</fullName>
        <shortName evidence="10">DMAPP:tRNA dimethylallyltransferase</shortName>
        <shortName evidence="10">DMATase</shortName>
    </alternativeName>
    <alternativeName>
        <fullName evidence="10">Isopentenyl-diphosphate:tRNA isopentenyltransferase</fullName>
        <shortName evidence="10">IPP transferase</shortName>
        <shortName evidence="10">IPPT</shortName>
        <shortName evidence="10">IPTase</shortName>
    </alternativeName>
</protein>
<proteinExistence type="inferred from homology"/>
<keyword evidence="8 10" id="KW-0460">Magnesium</keyword>
<evidence type="ECO:0000256" key="6">
    <source>
        <dbReference type="ARBA" id="ARBA00022741"/>
    </source>
</evidence>
<dbReference type="AlphaFoldDB" id="A0A859FGK8"/>
<evidence type="ECO:0000256" key="5">
    <source>
        <dbReference type="ARBA" id="ARBA00022694"/>
    </source>
</evidence>
<dbReference type="Pfam" id="PF01715">
    <property type="entry name" value="IPPT"/>
    <property type="match status" value="1"/>
</dbReference>
<name>A0A859FGK8_9BACI</name>
<dbReference type="GO" id="GO:0006400">
    <property type="term" value="P:tRNA modification"/>
    <property type="evidence" value="ECO:0007669"/>
    <property type="project" value="TreeGrafter"/>
</dbReference>
<dbReference type="Gene3D" id="1.10.20.140">
    <property type="match status" value="1"/>
</dbReference>
<dbReference type="EMBL" id="CP041372">
    <property type="protein sequence ID" value="QKS71356.1"/>
    <property type="molecule type" value="Genomic_DNA"/>
</dbReference>
<comment type="subunit">
    <text evidence="10">Monomer.</text>
</comment>
<evidence type="ECO:0000256" key="3">
    <source>
        <dbReference type="ARBA" id="ARBA00005842"/>
    </source>
</evidence>
<keyword evidence="15" id="KW-1185">Reference proteome</keyword>
<keyword evidence="5 10" id="KW-0819">tRNA processing</keyword>
<feature type="region of interest" description="Interaction with substrate tRNA" evidence="10">
    <location>
        <begin position="35"/>
        <end position="38"/>
    </location>
</feature>
<keyword evidence="6 10" id="KW-0547">Nucleotide-binding</keyword>
<feature type="binding site" evidence="10">
    <location>
        <begin position="12"/>
        <end position="17"/>
    </location>
    <ligand>
        <name>substrate</name>
    </ligand>
</feature>
<evidence type="ECO:0000256" key="11">
    <source>
        <dbReference type="RuleBase" id="RU003783"/>
    </source>
</evidence>
<dbReference type="InterPro" id="IPR018022">
    <property type="entry name" value="IPT"/>
</dbReference>
<dbReference type="SUPFAM" id="SSF52540">
    <property type="entry name" value="P-loop containing nucleoside triphosphate hydrolases"/>
    <property type="match status" value="2"/>
</dbReference>
<dbReference type="InterPro" id="IPR027417">
    <property type="entry name" value="P-loop_NTPase"/>
</dbReference>
<comment type="function">
    <text evidence="2 10 12">Catalyzes the transfer of a dimethylallyl group onto the adenine at position 37 in tRNAs that read codons beginning with uridine, leading to the formation of N6-(dimethylallyl)adenosine (i(6)A).</text>
</comment>
<dbReference type="Proteomes" id="UP000318138">
    <property type="component" value="Chromosome"/>
</dbReference>
<evidence type="ECO:0000256" key="13">
    <source>
        <dbReference type="RuleBase" id="RU003785"/>
    </source>
</evidence>
<evidence type="ECO:0000313" key="14">
    <source>
        <dbReference type="EMBL" id="QKS71356.1"/>
    </source>
</evidence>
<dbReference type="GO" id="GO:0052381">
    <property type="term" value="F:tRNA dimethylallyltransferase activity"/>
    <property type="evidence" value="ECO:0007669"/>
    <property type="project" value="UniProtKB-UniRule"/>
</dbReference>
<dbReference type="Gene3D" id="3.40.50.300">
    <property type="entry name" value="P-loop containing nucleotide triphosphate hydrolases"/>
    <property type="match status" value="1"/>
</dbReference>
<evidence type="ECO:0000256" key="2">
    <source>
        <dbReference type="ARBA" id="ARBA00003213"/>
    </source>
</evidence>
<dbReference type="PANTHER" id="PTHR11088:SF60">
    <property type="entry name" value="TRNA DIMETHYLALLYLTRANSFERASE"/>
    <property type="match status" value="1"/>
</dbReference>
<evidence type="ECO:0000256" key="1">
    <source>
        <dbReference type="ARBA" id="ARBA00001946"/>
    </source>
</evidence>
<dbReference type="RefSeq" id="WP_176009391.1">
    <property type="nucleotide sequence ID" value="NZ_CP041372.2"/>
</dbReference>
<gene>
    <name evidence="10 14" type="primary">miaA</name>
    <name evidence="14" type="ORF">FLK61_32155</name>
</gene>
<organism evidence="14 15">
    <name type="scientific">Paenalkalicoccus suaedae</name>
    <dbReference type="NCBI Taxonomy" id="2592382"/>
    <lineage>
        <taxon>Bacteria</taxon>
        <taxon>Bacillati</taxon>
        <taxon>Bacillota</taxon>
        <taxon>Bacilli</taxon>
        <taxon>Bacillales</taxon>
        <taxon>Bacillaceae</taxon>
        <taxon>Paenalkalicoccus</taxon>
    </lineage>
</organism>
<comment type="catalytic activity">
    <reaction evidence="9 10 11">
        <text>adenosine(37) in tRNA + dimethylallyl diphosphate = N(6)-dimethylallyladenosine(37) in tRNA + diphosphate</text>
        <dbReference type="Rhea" id="RHEA:26482"/>
        <dbReference type="Rhea" id="RHEA-COMP:10162"/>
        <dbReference type="Rhea" id="RHEA-COMP:10375"/>
        <dbReference type="ChEBI" id="CHEBI:33019"/>
        <dbReference type="ChEBI" id="CHEBI:57623"/>
        <dbReference type="ChEBI" id="CHEBI:74411"/>
        <dbReference type="ChEBI" id="CHEBI:74415"/>
        <dbReference type="EC" id="2.5.1.75"/>
    </reaction>
</comment>
<comment type="similarity">
    <text evidence="3 10 13">Belongs to the IPP transferase family.</text>
</comment>
<reference evidence="15" key="1">
    <citation type="submission" date="2019-07" db="EMBL/GenBank/DDBJ databases">
        <title>Bacillus alkalisoli sp. nov. isolated from saline soil.</title>
        <authorList>
            <person name="Sun J.-Q."/>
            <person name="Xu L."/>
        </authorList>
    </citation>
    <scope>NUCLEOTIDE SEQUENCE [LARGE SCALE GENOMIC DNA]</scope>
    <source>
        <strain evidence="15">M4U3P1</strain>
    </source>
</reference>
<evidence type="ECO:0000313" key="15">
    <source>
        <dbReference type="Proteomes" id="UP000318138"/>
    </source>
</evidence>
<comment type="caution">
    <text evidence="10">Lacks conserved residue(s) required for the propagation of feature annotation.</text>
</comment>
<evidence type="ECO:0000256" key="8">
    <source>
        <dbReference type="ARBA" id="ARBA00022842"/>
    </source>
</evidence>
<feature type="binding site" evidence="10">
    <location>
        <begin position="10"/>
        <end position="17"/>
    </location>
    <ligand>
        <name>ATP</name>
        <dbReference type="ChEBI" id="CHEBI:30616"/>
    </ligand>
</feature>
<evidence type="ECO:0000256" key="12">
    <source>
        <dbReference type="RuleBase" id="RU003784"/>
    </source>
</evidence>
<evidence type="ECO:0000256" key="4">
    <source>
        <dbReference type="ARBA" id="ARBA00022679"/>
    </source>
</evidence>
<dbReference type="InterPro" id="IPR039657">
    <property type="entry name" value="Dimethylallyltransferase"/>
</dbReference>